<sequence length="386" mass="39343">MDHNESRVVKVTEERELAEAIREATGPLRIRGGGTRTVGRVVEGVDLDVSGLNGIGLYEPGALTLVAGAGTPLAEVEVALAAEGQRLAFEPADWRGLLGTGGAPTLGGMVAANVSGPRRVQAGACRDALLGVRFVDGSGTVVKNGGRVMKNVTGYDLVKLMAGSWGTLGVLSEVSLKVLPAPEAAAVLVLAGLDPAAAVGAMTAALRSPYDVTGAAHGPWGTLLRIEGFAGSVDYRAGRLAGVLAPFGEVRVERDGAAVAALWRAVRDVAPFHGGDGAVWRVSLRPSDAPGFLAALGRNGIGADAVMDWGGGLVWTRVPDTGDAGEAVIRAETRARGGHATLMRASAGTRARVAPFPPEPAAVAALSAGLRARFDPRGILNPGLMG</sequence>
<evidence type="ECO:0000259" key="3">
    <source>
        <dbReference type="PROSITE" id="PS51387"/>
    </source>
</evidence>
<organism evidence="4 5">
    <name type="scientific">Albidovulum denitrificans</name>
    <dbReference type="NCBI Taxonomy" id="404881"/>
    <lineage>
        <taxon>Bacteria</taxon>
        <taxon>Pseudomonadati</taxon>
        <taxon>Pseudomonadota</taxon>
        <taxon>Alphaproteobacteria</taxon>
        <taxon>Rhodobacterales</taxon>
        <taxon>Paracoccaceae</taxon>
        <taxon>Albidovulum</taxon>
    </lineage>
</organism>
<comment type="caution">
    <text evidence="4">The sequence shown here is derived from an EMBL/GenBank/DDBJ whole genome shotgun (WGS) entry which is preliminary data.</text>
</comment>
<dbReference type="InterPro" id="IPR016169">
    <property type="entry name" value="FAD-bd_PCMH_sub2"/>
</dbReference>
<dbReference type="Gene3D" id="3.30.465.10">
    <property type="match status" value="1"/>
</dbReference>
<proteinExistence type="predicted"/>
<dbReference type="GO" id="GO:0071949">
    <property type="term" value="F:FAD binding"/>
    <property type="evidence" value="ECO:0007669"/>
    <property type="project" value="InterPro"/>
</dbReference>
<protein>
    <submittedName>
        <fullName evidence="4">Glycolate oxidase FAD binding subunit</fullName>
    </submittedName>
</protein>
<evidence type="ECO:0000256" key="1">
    <source>
        <dbReference type="ARBA" id="ARBA00022630"/>
    </source>
</evidence>
<dbReference type="SUPFAM" id="SSF56176">
    <property type="entry name" value="FAD-binding/transporter-associated domain-like"/>
    <property type="match status" value="1"/>
</dbReference>
<dbReference type="GO" id="GO:0003824">
    <property type="term" value="F:catalytic activity"/>
    <property type="evidence" value="ECO:0007669"/>
    <property type="project" value="InterPro"/>
</dbReference>
<accession>A0A2S8S7W8</accession>
<dbReference type="PANTHER" id="PTHR11748">
    <property type="entry name" value="D-LACTATE DEHYDROGENASE"/>
    <property type="match status" value="1"/>
</dbReference>
<dbReference type="InterPro" id="IPR016164">
    <property type="entry name" value="FAD-linked_Oxase-like_C"/>
</dbReference>
<dbReference type="InterPro" id="IPR036318">
    <property type="entry name" value="FAD-bd_PCMH-like_sf"/>
</dbReference>
<keyword evidence="1" id="KW-0285">Flavoprotein</keyword>
<evidence type="ECO:0000313" key="4">
    <source>
        <dbReference type="EMBL" id="PQV56917.1"/>
    </source>
</evidence>
<gene>
    <name evidence="4" type="ORF">LX70_01771</name>
</gene>
<dbReference type="AlphaFoldDB" id="A0A2S8S7W8"/>
<keyword evidence="2" id="KW-0274">FAD</keyword>
<feature type="domain" description="FAD-binding PCMH-type" evidence="3">
    <location>
        <begin position="1"/>
        <end position="181"/>
    </location>
</feature>
<keyword evidence="5" id="KW-1185">Reference proteome</keyword>
<name>A0A2S8S7W8_9RHOB</name>
<evidence type="ECO:0000256" key="2">
    <source>
        <dbReference type="ARBA" id="ARBA00022827"/>
    </source>
</evidence>
<dbReference type="InterPro" id="IPR016166">
    <property type="entry name" value="FAD-bd_PCMH"/>
</dbReference>
<reference evidence="4 5" key="1">
    <citation type="submission" date="2018-02" db="EMBL/GenBank/DDBJ databases">
        <title>Genomic Encyclopedia of Archaeal and Bacterial Type Strains, Phase II (KMG-II): from individual species to whole genera.</title>
        <authorList>
            <person name="Goeker M."/>
        </authorList>
    </citation>
    <scope>NUCLEOTIDE SEQUENCE [LARGE SCALE GENOMIC DNA]</scope>
    <source>
        <strain evidence="4 5">DSM 18921</strain>
    </source>
</reference>
<dbReference type="SUPFAM" id="SSF55103">
    <property type="entry name" value="FAD-linked oxidases, C-terminal domain"/>
    <property type="match status" value="1"/>
</dbReference>
<dbReference type="EMBL" id="PVEP01000003">
    <property type="protein sequence ID" value="PQV56917.1"/>
    <property type="molecule type" value="Genomic_DNA"/>
</dbReference>
<dbReference type="Pfam" id="PF01565">
    <property type="entry name" value="FAD_binding_4"/>
    <property type="match status" value="1"/>
</dbReference>
<dbReference type="Proteomes" id="UP000238338">
    <property type="component" value="Unassembled WGS sequence"/>
</dbReference>
<evidence type="ECO:0000313" key="5">
    <source>
        <dbReference type="Proteomes" id="UP000238338"/>
    </source>
</evidence>
<dbReference type="PANTHER" id="PTHR11748:SF103">
    <property type="entry name" value="GLYCOLATE OXIDASE SUBUNIT GLCE"/>
    <property type="match status" value="1"/>
</dbReference>
<dbReference type="InterPro" id="IPR006094">
    <property type="entry name" value="Oxid_FAD_bind_N"/>
</dbReference>
<dbReference type="PROSITE" id="PS51387">
    <property type="entry name" value="FAD_PCMH"/>
    <property type="match status" value="1"/>
</dbReference>